<dbReference type="Proteomes" id="UP001652660">
    <property type="component" value="Chromosome 6c"/>
</dbReference>
<proteinExistence type="predicted"/>
<feature type="region of interest" description="Disordered" evidence="1">
    <location>
        <begin position="84"/>
        <end position="107"/>
    </location>
</feature>
<reference evidence="4" key="2">
    <citation type="submission" date="2025-08" db="UniProtKB">
        <authorList>
            <consortium name="RefSeq"/>
        </authorList>
    </citation>
    <scope>IDENTIFICATION</scope>
    <source>
        <tissue evidence="4">Leaves</tissue>
    </source>
</reference>
<dbReference type="PANTHER" id="PTHR42851:SF19">
    <property type="entry name" value="PWWP DOMAIN-CONTAINING PROTEIN 2-RELATED"/>
    <property type="match status" value="1"/>
</dbReference>
<evidence type="ECO:0000313" key="4">
    <source>
        <dbReference type="RefSeq" id="XP_027072371.2"/>
    </source>
</evidence>
<dbReference type="SMART" id="SM00293">
    <property type="entry name" value="PWWP"/>
    <property type="match status" value="1"/>
</dbReference>
<sequence length="796" mass="87846">MILGFLDIFFDIELHRLKPRGRSIEGNNENKLHMSPVDDTPLSNPAGDPGEFSVTGVRDFGKVNGSSVTYGFKGLNAEMEGLKRDKSLEVETEGNNREPEPNEGYSWKGGVCGQETVKTDGKLDVQLKGTDNNEVKDKIEPDHNEEMGVCEFPQYGDSGNRKSFFVDLNSHHQEGIFIQGAESTTALIEGSLPFSVGLAEVTDATIKNGVSARNRQAPIKEVITSGPFNEVDGKDAKPCILIPKSRGEGNQMEKESEFYVSDLVWGKVRSHPWWPGQIIEPSAASEKEMKYFKKDSYLIAYFGDQTFAWNEASKIKTFQMYFSQMKKQSNATAFCNAVNSALTEVSKRVEFGLACRCLPEEVSAKVKSQVVLKSGIWEKSIRTYAGDSFSTAAAFSPAKLVNSLEALAKSPHNDIDDLEFVIARAQLLAFNRWKGYYQLPVFEELNGFLGNDLDLAAVQDEKNLVEVIDDGLGSEEDNEIECGKKMSPLHGVSCRGMGLPLNNERKTKKKKHLQDLMSGSSLSFRDGGYEDEGKASSDKASVSSGKKRKALGSTSSESTKRMRKRVSMQSARTATSLLRNYVEVGDSMHGLAGKLHSGAVPALNTGIKISQGAIVNHSKKSGKTYYSGASTLTTEKSCRRPPPCEYPSMREIFSELCLAAENPVKGYSSLTTIASFFCDFRNSICMEHNNLKKRTKSSGKQIVKKSADVEAAEAFEFEGMEDSYWTDRIIQSNLDDQVLFEPEPPSEKDVVVAEQEGLEGTNPNLDNQLEMNPVVTELGAEDPVRSYPVDEKSYEN</sequence>
<dbReference type="InterPro" id="IPR053063">
    <property type="entry name" value="PWWP_domain_containing_PDP"/>
</dbReference>
<dbReference type="AlphaFoldDB" id="A0A6P6T380"/>
<evidence type="ECO:0000256" key="1">
    <source>
        <dbReference type="SAM" id="MobiDB-lite"/>
    </source>
</evidence>
<reference evidence="3" key="1">
    <citation type="journal article" date="2025" name="Foods">
        <title>Unveiling the Microbial Signatures of Arabica Coffee Cherries: Insights into Ripeness Specific Diversity, Functional Traits, and Implications for Quality and Safety.</title>
        <authorList>
            <consortium name="RefSeq"/>
            <person name="Tenea G.N."/>
            <person name="Cifuentes V."/>
            <person name="Reyes P."/>
            <person name="Cevallos-Vallejos M."/>
        </authorList>
    </citation>
    <scope>NUCLEOTIDE SEQUENCE [LARGE SCALE GENOMIC DNA]</scope>
</reference>
<feature type="region of interest" description="Disordered" evidence="1">
    <location>
        <begin position="527"/>
        <end position="570"/>
    </location>
</feature>
<dbReference type="Gene3D" id="2.30.30.140">
    <property type="match status" value="1"/>
</dbReference>
<dbReference type="PANTHER" id="PTHR42851">
    <property type="entry name" value="ALDOLASE-RELATED"/>
    <property type="match status" value="1"/>
</dbReference>
<dbReference type="SUPFAM" id="SSF63748">
    <property type="entry name" value="Tudor/PWWP/MBT"/>
    <property type="match status" value="1"/>
</dbReference>
<dbReference type="CDD" id="cd05162">
    <property type="entry name" value="PWWP"/>
    <property type="match status" value="1"/>
</dbReference>
<feature type="compositionally biased region" description="Polar residues" evidence="1">
    <location>
        <begin position="761"/>
        <end position="770"/>
    </location>
</feature>
<evidence type="ECO:0000259" key="2">
    <source>
        <dbReference type="PROSITE" id="PS50812"/>
    </source>
</evidence>
<dbReference type="RefSeq" id="XP_027072371.2">
    <property type="nucleotide sequence ID" value="XM_027216570.2"/>
</dbReference>
<gene>
    <name evidence="4" type="primary">LOC113697103</name>
</gene>
<feature type="region of interest" description="Disordered" evidence="1">
    <location>
        <begin position="496"/>
        <end position="515"/>
    </location>
</feature>
<dbReference type="Pfam" id="PF00855">
    <property type="entry name" value="PWWP"/>
    <property type="match status" value="1"/>
</dbReference>
<feature type="compositionally biased region" description="Basic and acidic residues" evidence="1">
    <location>
        <begin position="527"/>
        <end position="537"/>
    </location>
</feature>
<accession>A0A6P6T380</accession>
<keyword evidence="3" id="KW-1185">Reference proteome</keyword>
<protein>
    <submittedName>
        <fullName evidence="4">PWWP domain-containing protein 5</fullName>
    </submittedName>
</protein>
<dbReference type="PROSITE" id="PS50812">
    <property type="entry name" value="PWWP"/>
    <property type="match status" value="1"/>
</dbReference>
<feature type="domain" description="PWWP" evidence="2">
    <location>
        <begin position="260"/>
        <end position="315"/>
    </location>
</feature>
<organism evidence="3 4">
    <name type="scientific">Coffea arabica</name>
    <name type="common">Arabian coffee</name>
    <dbReference type="NCBI Taxonomy" id="13443"/>
    <lineage>
        <taxon>Eukaryota</taxon>
        <taxon>Viridiplantae</taxon>
        <taxon>Streptophyta</taxon>
        <taxon>Embryophyta</taxon>
        <taxon>Tracheophyta</taxon>
        <taxon>Spermatophyta</taxon>
        <taxon>Magnoliopsida</taxon>
        <taxon>eudicotyledons</taxon>
        <taxon>Gunneridae</taxon>
        <taxon>Pentapetalae</taxon>
        <taxon>asterids</taxon>
        <taxon>lamiids</taxon>
        <taxon>Gentianales</taxon>
        <taxon>Rubiaceae</taxon>
        <taxon>Ixoroideae</taxon>
        <taxon>Gardenieae complex</taxon>
        <taxon>Bertiereae - Coffeeae clade</taxon>
        <taxon>Coffeeae</taxon>
        <taxon>Coffea</taxon>
    </lineage>
</organism>
<evidence type="ECO:0000313" key="3">
    <source>
        <dbReference type="Proteomes" id="UP001652660"/>
    </source>
</evidence>
<dbReference type="InterPro" id="IPR000313">
    <property type="entry name" value="PWWP_dom"/>
</dbReference>
<feature type="compositionally biased region" description="Basic and acidic residues" evidence="1">
    <location>
        <begin position="84"/>
        <end position="100"/>
    </location>
</feature>
<feature type="region of interest" description="Disordered" evidence="1">
    <location>
        <begin position="742"/>
        <end position="796"/>
    </location>
</feature>
<feature type="compositionally biased region" description="Basic and acidic residues" evidence="1">
    <location>
        <begin position="782"/>
        <end position="796"/>
    </location>
</feature>
<dbReference type="GeneID" id="113697103"/>
<name>A0A6P6T380_COFAR</name>
<dbReference type="OrthoDB" id="62853at2759"/>
<feature type="region of interest" description="Disordered" evidence="1">
    <location>
        <begin position="22"/>
        <end position="44"/>
    </location>
</feature>